<dbReference type="OrthoDB" id="5862166at2759"/>
<evidence type="ECO:0000256" key="1">
    <source>
        <dbReference type="SAM" id="MobiDB-lite"/>
    </source>
</evidence>
<dbReference type="EMBL" id="UYYA01004801">
    <property type="protein sequence ID" value="VDM63411.1"/>
    <property type="molecule type" value="Genomic_DNA"/>
</dbReference>
<accession>A0A158PLV4</accession>
<reference evidence="2 3" key="2">
    <citation type="submission" date="2018-11" db="EMBL/GenBank/DDBJ databases">
        <authorList>
            <consortium name="Pathogen Informatics"/>
        </authorList>
    </citation>
    <scope>NUCLEOTIDE SEQUENCE [LARGE SCALE GENOMIC DNA]</scope>
    <source>
        <strain evidence="2 3">Costa Rica</strain>
    </source>
</reference>
<gene>
    <name evidence="2" type="ORF">ACOC_LOCUS11826</name>
</gene>
<dbReference type="Gene3D" id="3.40.390.10">
    <property type="entry name" value="Collagenase (Catalytic Domain)"/>
    <property type="match status" value="1"/>
</dbReference>
<dbReference type="GO" id="GO:0008237">
    <property type="term" value="F:metallopeptidase activity"/>
    <property type="evidence" value="ECO:0007669"/>
    <property type="project" value="InterPro"/>
</dbReference>
<reference evidence="4" key="1">
    <citation type="submission" date="2016-04" db="UniProtKB">
        <authorList>
            <consortium name="WormBaseParasite"/>
        </authorList>
    </citation>
    <scope>IDENTIFICATION</scope>
</reference>
<dbReference type="InterPro" id="IPR024079">
    <property type="entry name" value="MetalloPept_cat_dom_sf"/>
</dbReference>
<organism evidence="4">
    <name type="scientific">Angiostrongylus costaricensis</name>
    <name type="common">Nematode worm</name>
    <dbReference type="NCBI Taxonomy" id="334426"/>
    <lineage>
        <taxon>Eukaryota</taxon>
        <taxon>Metazoa</taxon>
        <taxon>Ecdysozoa</taxon>
        <taxon>Nematoda</taxon>
        <taxon>Chromadorea</taxon>
        <taxon>Rhabditida</taxon>
        <taxon>Rhabditina</taxon>
        <taxon>Rhabditomorpha</taxon>
        <taxon>Strongyloidea</taxon>
        <taxon>Metastrongylidae</taxon>
        <taxon>Angiostrongylus</taxon>
    </lineage>
</organism>
<sequence>MEDTLLRDLIAKNGYVDSLLPGQRHRCVVQRQEWVRNTRDAADRAVSIEQGTSADVKSESWVTVNQAQSSLKSACNSDKDTSSERVSEVTADEEEKSDPDLVLCRLCNKPVVLTQLKNVVEHAKEHYLVKQFECSLCGFANDNQLHVISHAVTQHPNKLPRIVKHKMKVVLISFMVFRMQAGVLHSTDPRDERSANDDKFEEELESGYQKLKGEPNADNTKRLLEQLHKMEPEIKQELSLSRERKAELQEAMQNYVEVKKDNIGEAIEEINEKSKIDRALFQGDMLLTREQAEEVIEDVKENEVKRNKRQAYRDNRYPKALWSNGDGWLSQFTKQSEQTNYNYDLSYDYGGVMHYGATGVVFFKAPDGSKVEVVLDRYQDGVSTDGCRFAGIEIKTGSDKRHTGYRQEFSYNQRFF</sequence>
<keyword evidence="3" id="KW-1185">Reference proteome</keyword>
<evidence type="ECO:0000313" key="4">
    <source>
        <dbReference type="WBParaSite" id="ACOC_0001182501-mRNA-1"/>
    </source>
</evidence>
<name>A0A158PLV4_ANGCS</name>
<dbReference type="Proteomes" id="UP000267027">
    <property type="component" value="Unassembled WGS sequence"/>
</dbReference>
<feature type="compositionally biased region" description="Basic and acidic residues" evidence="1">
    <location>
        <begin position="77"/>
        <end position="87"/>
    </location>
</feature>
<feature type="region of interest" description="Disordered" evidence="1">
    <location>
        <begin position="72"/>
        <end position="94"/>
    </location>
</feature>
<proteinExistence type="predicted"/>
<dbReference type="AlphaFoldDB" id="A0A158PLV4"/>
<dbReference type="WBParaSite" id="ACOC_0001182501-mRNA-1">
    <property type="protein sequence ID" value="ACOC_0001182501-mRNA-1"/>
    <property type="gene ID" value="ACOC_0001182501"/>
</dbReference>
<evidence type="ECO:0000313" key="2">
    <source>
        <dbReference type="EMBL" id="VDM63411.1"/>
    </source>
</evidence>
<protein>
    <submittedName>
        <fullName evidence="4">C2H2-type domain-containing protein</fullName>
    </submittedName>
</protein>
<evidence type="ECO:0000313" key="3">
    <source>
        <dbReference type="Proteomes" id="UP000267027"/>
    </source>
</evidence>